<protein>
    <submittedName>
        <fullName evidence="7">Guanine nucleotide-binding protein-like 3</fullName>
    </submittedName>
</protein>
<accession>A0A7J6MPC4</accession>
<evidence type="ECO:0000259" key="6">
    <source>
        <dbReference type="PROSITE" id="PS51721"/>
    </source>
</evidence>
<dbReference type="InterPro" id="IPR027417">
    <property type="entry name" value="P-loop_NTPase"/>
</dbReference>
<dbReference type="InterPro" id="IPR028364">
    <property type="entry name" value="Ribosomal_uL1/biogenesis"/>
</dbReference>
<dbReference type="SUPFAM" id="SSF56808">
    <property type="entry name" value="Ribosomal protein L1"/>
    <property type="match status" value="1"/>
</dbReference>
<dbReference type="InterPro" id="IPR014813">
    <property type="entry name" value="Gnl3_N_dom"/>
</dbReference>
<feature type="compositionally biased region" description="Basic residues" evidence="5">
    <location>
        <begin position="328"/>
        <end position="340"/>
    </location>
</feature>
<dbReference type="Gene3D" id="3.30.190.20">
    <property type="match status" value="1"/>
</dbReference>
<dbReference type="GO" id="GO:0005730">
    <property type="term" value="C:nucleolus"/>
    <property type="evidence" value="ECO:0007669"/>
    <property type="project" value="TreeGrafter"/>
</dbReference>
<dbReference type="AlphaFoldDB" id="A0A7J6MPC4"/>
<evidence type="ECO:0000256" key="4">
    <source>
        <dbReference type="ARBA" id="ARBA00023242"/>
    </source>
</evidence>
<dbReference type="Proteomes" id="UP000572268">
    <property type="component" value="Unassembled WGS sequence"/>
</dbReference>
<dbReference type="CDD" id="cd04178">
    <property type="entry name" value="Nucleostemin_like"/>
    <property type="match status" value="1"/>
</dbReference>
<evidence type="ECO:0000256" key="5">
    <source>
        <dbReference type="SAM" id="MobiDB-lite"/>
    </source>
</evidence>
<sequence length="961" mass="106387">MEKSSVKACNSQLPKAVSALLKYVPGYSAKKSEEKATKDLLAEEAGDTVTVQINVDKIQGKADSKYRLIQVPHSIHGKNGLEGLSICLIARDPKQTAQKLVAKYSLPIHKIVTIKALRSKYAARFELLRDLANAHDVFLCDSSVADMLPNLLGKYFYHHKKQKIPVPVKWPSSVNVDPTKQVEKALNSTRYRKSTGASISVRIGDTSMSKEDLVENAEVVLAALSSDMLSLKRKILSVGVQSTDSIMLPVWTAKPAAAKSVEEKPEKKGTKRVRFAEAAEEEEEEQEDVGKLKLSEVPVGKLEERREKKRAAVAAEAPRKILKATGKNGKKKTAPKKKLRTIVSTCPPPFDSPAMKIKKPSRRQTLNRKYNIQKKVKEHNRKVKKQARVAKKSGVVVSKKRRDPGIPNSWPFKQEVLNDMEKRKMEIEANRKRERELRKKGLPVQPVVSKKKQDKVVKSLAELKSEAERRTRLYDRSADALIGSSTSVRDMHSVTHLGSNSKEAQNTRRAYYRELRKVMGMADVVVEVLDARDPMSCRCKSLEEEILSHGKKAILLLNKIDLVPKEAVQAWLAYLRKDFPTIAFKAARSSGDRQTGRAIAAETASEGLLKSSYGVIGSDALLQLLKNYARGVGTGRINVGIVGYPNVGKSSVINSMKRGKGVHLMTGNRAGVTKQMQEVQIDKTVSLLDCPGVIFSGSEESASNTSSLVIRQSVNVDALEDPMPVVEALVKRTPRNAVLKHFKMPAFESVTELVGHVCRTRGKLRRGGAPDFRQGAKDVLREWTSGRLRFFCMPPATDKGKTFAKVVAAASPEFDIDALFSQADTNAEAAAGAEFSGSAHHAAQSGDMGVGMVVDDSAMESSEEEEPEEVAEVDDDEEEEEVPILVDEAAEEKKTPGKSKAEKRIFTGLNPRVNRDIKKKTKEMKRNQGKKERRQQAQQMDASDTAMDDGDDSYNFQRDFK</sequence>
<dbReference type="Gene3D" id="1.10.1580.10">
    <property type="match status" value="1"/>
</dbReference>
<feature type="compositionally biased region" description="Acidic residues" evidence="5">
    <location>
        <begin position="278"/>
        <end position="287"/>
    </location>
</feature>
<dbReference type="Pfam" id="PF01926">
    <property type="entry name" value="MMR_HSR1"/>
    <property type="match status" value="1"/>
</dbReference>
<dbReference type="CDD" id="cd00403">
    <property type="entry name" value="Ribosomal_L1"/>
    <property type="match status" value="1"/>
</dbReference>
<dbReference type="Pfam" id="PF08701">
    <property type="entry name" value="GN3L_Grn1"/>
    <property type="match status" value="1"/>
</dbReference>
<feature type="compositionally biased region" description="Acidic residues" evidence="5">
    <location>
        <begin position="857"/>
        <end position="882"/>
    </location>
</feature>
<dbReference type="InterPro" id="IPR050755">
    <property type="entry name" value="TRAFAC_YlqF/YawG_RiboMat"/>
</dbReference>
<dbReference type="InterPro" id="IPR023674">
    <property type="entry name" value="Ribosomal_uL1-like"/>
</dbReference>
<comment type="subcellular location">
    <subcellularLocation>
        <location evidence="1">Nucleus</location>
    </subcellularLocation>
</comment>
<dbReference type="PANTHER" id="PTHR11089:SF30">
    <property type="entry name" value="GUANINE NUCLEOTIDE-BINDING PROTEIN-LIKE 3 HOMOLOG"/>
    <property type="match status" value="1"/>
</dbReference>
<dbReference type="EMBL" id="JABANN010000055">
    <property type="protein sequence ID" value="KAF4673236.1"/>
    <property type="molecule type" value="Genomic_DNA"/>
</dbReference>
<dbReference type="InterPro" id="IPR016095">
    <property type="entry name" value="Ribosomal_uL1_3-a/b-sand"/>
</dbReference>
<dbReference type="PROSITE" id="PS51721">
    <property type="entry name" value="G_CP"/>
    <property type="match status" value="1"/>
</dbReference>
<evidence type="ECO:0000313" key="8">
    <source>
        <dbReference type="Proteomes" id="UP000572268"/>
    </source>
</evidence>
<proteinExistence type="predicted"/>
<feature type="domain" description="CP-type G" evidence="6">
    <location>
        <begin position="512"/>
        <end position="696"/>
    </location>
</feature>
<evidence type="ECO:0000256" key="2">
    <source>
        <dbReference type="ARBA" id="ARBA00022741"/>
    </source>
</evidence>
<evidence type="ECO:0000256" key="3">
    <source>
        <dbReference type="ARBA" id="ARBA00023134"/>
    </source>
</evidence>
<dbReference type="InterPro" id="IPR023179">
    <property type="entry name" value="GTP-bd_ortho_bundle_sf"/>
</dbReference>
<dbReference type="GO" id="GO:0005525">
    <property type="term" value="F:GTP binding"/>
    <property type="evidence" value="ECO:0007669"/>
    <property type="project" value="UniProtKB-KW"/>
</dbReference>
<dbReference type="Gene3D" id="3.40.50.790">
    <property type="match status" value="1"/>
</dbReference>
<gene>
    <name evidence="7" type="primary">GNL3</name>
    <name evidence="7" type="ORF">FOL46_007634</name>
</gene>
<feature type="compositionally biased region" description="Basic and acidic residues" evidence="5">
    <location>
        <begin position="891"/>
        <end position="905"/>
    </location>
</feature>
<reference evidence="7 8" key="1">
    <citation type="submission" date="2020-04" db="EMBL/GenBank/DDBJ databases">
        <title>Perkinsus olseni comparative genomics.</title>
        <authorList>
            <person name="Bogema D.R."/>
        </authorList>
    </citation>
    <scope>NUCLEOTIDE SEQUENCE [LARGE SCALE GENOMIC DNA]</scope>
    <source>
        <strain evidence="7">ATCC PRA-31</strain>
    </source>
</reference>
<dbReference type="InterPro" id="IPR006073">
    <property type="entry name" value="GTP-bd"/>
</dbReference>
<dbReference type="PRINTS" id="PR00326">
    <property type="entry name" value="GTP1OBG"/>
</dbReference>
<dbReference type="Pfam" id="PF00687">
    <property type="entry name" value="Ribosomal_L1"/>
    <property type="match status" value="1"/>
</dbReference>
<keyword evidence="4" id="KW-0539">Nucleus</keyword>
<comment type="caution">
    <text evidence="7">The sequence shown here is derived from an EMBL/GenBank/DDBJ whole genome shotgun (WGS) entry which is preliminary data.</text>
</comment>
<feature type="region of interest" description="Disordered" evidence="5">
    <location>
        <begin position="326"/>
        <end position="363"/>
    </location>
</feature>
<dbReference type="InterPro" id="IPR030378">
    <property type="entry name" value="G_CP_dom"/>
</dbReference>
<keyword evidence="3" id="KW-0342">GTP-binding</keyword>
<dbReference type="SUPFAM" id="SSF52540">
    <property type="entry name" value="P-loop containing nucleoside triphosphate hydrolases"/>
    <property type="match status" value="1"/>
</dbReference>
<evidence type="ECO:0000256" key="1">
    <source>
        <dbReference type="ARBA" id="ARBA00004123"/>
    </source>
</evidence>
<dbReference type="PANTHER" id="PTHR11089">
    <property type="entry name" value="GTP-BINDING PROTEIN-RELATED"/>
    <property type="match status" value="1"/>
</dbReference>
<organism evidence="7 8">
    <name type="scientific">Perkinsus olseni</name>
    <name type="common">Perkinsus atlanticus</name>
    <dbReference type="NCBI Taxonomy" id="32597"/>
    <lineage>
        <taxon>Eukaryota</taxon>
        <taxon>Sar</taxon>
        <taxon>Alveolata</taxon>
        <taxon>Perkinsozoa</taxon>
        <taxon>Perkinsea</taxon>
        <taxon>Perkinsida</taxon>
        <taxon>Perkinsidae</taxon>
        <taxon>Perkinsus</taxon>
    </lineage>
</organism>
<feature type="region of interest" description="Disordered" evidence="5">
    <location>
        <begin position="261"/>
        <end position="289"/>
    </location>
</feature>
<evidence type="ECO:0000313" key="7">
    <source>
        <dbReference type="EMBL" id="KAF4673236.1"/>
    </source>
</evidence>
<feature type="region of interest" description="Disordered" evidence="5">
    <location>
        <begin position="857"/>
        <end position="961"/>
    </location>
</feature>
<name>A0A7J6MPC4_PEROL</name>
<keyword evidence="2" id="KW-0547">Nucleotide-binding</keyword>
<dbReference type="Gene3D" id="3.40.50.300">
    <property type="entry name" value="P-loop containing nucleotide triphosphate hydrolases"/>
    <property type="match status" value="1"/>
</dbReference>